<evidence type="ECO:0000313" key="1">
    <source>
        <dbReference type="EMBL" id="KKL19929.1"/>
    </source>
</evidence>
<gene>
    <name evidence="1" type="ORF">LCGC14_2460550</name>
</gene>
<dbReference type="EMBL" id="LAZR01038302">
    <property type="protein sequence ID" value="KKL19929.1"/>
    <property type="molecule type" value="Genomic_DNA"/>
</dbReference>
<sequence length="506" mass="57703">LDPQTYYAYTVTMRDAYGNTGEPSDTFSAITTAYLQPGLENELEYGAYYGYQGWHFAQGDGRINADDWVHWFEGGIPDAVHIHGDMWPDLREYDQDKLYETQMIYPNGETAGLYSCYDYSTIDLHVKWMKEYGIKGCAVQRFTSSIDKANKLEQGDKKLRDFMTACEKYGVKFWIMHDSGKGDDKEYERITNDWKHLVEDLDVLQSPAYTWQNGLPVYGLWGLGVSTRGWTPEQAADLIDFYHNGEEKYRTYICGGVPVIWRTNPPEGWKTVFDSLDMISPWRTIFNNPDKFKSRMQADLDYCNQMGIDYNPVVSPGASTKHLRDSDAMRNWKPRNGGHFLWKQAYEVCKMNSKFMYVAMFVEVDEGTAMYKLVETPDNLPVGADQVPLNEDGYKLPSDWYLQVGTEIQKMIEGSTALTPTLPLTPEMTGVNDSKSIGALRVYPVPARNKLFVSGFIKPGIFKLINVNGIIVSEGQLNDNTVDVANLATGIYVFRMNSMALRFLKE</sequence>
<organism evidence="1">
    <name type="scientific">marine sediment metagenome</name>
    <dbReference type="NCBI Taxonomy" id="412755"/>
    <lineage>
        <taxon>unclassified sequences</taxon>
        <taxon>metagenomes</taxon>
        <taxon>ecological metagenomes</taxon>
    </lineage>
</organism>
<dbReference type="CDD" id="cd11576">
    <property type="entry name" value="GH99_GH71_like_2"/>
    <property type="match status" value="1"/>
</dbReference>
<reference evidence="1" key="1">
    <citation type="journal article" date="2015" name="Nature">
        <title>Complex archaea that bridge the gap between prokaryotes and eukaryotes.</title>
        <authorList>
            <person name="Spang A."/>
            <person name="Saw J.H."/>
            <person name="Jorgensen S.L."/>
            <person name="Zaremba-Niedzwiedzka K."/>
            <person name="Martijn J."/>
            <person name="Lind A.E."/>
            <person name="van Eijk R."/>
            <person name="Schleper C."/>
            <person name="Guy L."/>
            <person name="Ettema T.J."/>
        </authorList>
    </citation>
    <scope>NUCLEOTIDE SEQUENCE</scope>
</reference>
<dbReference type="AlphaFoldDB" id="A0A0F9BDC7"/>
<protein>
    <recommendedName>
        <fullName evidence="2">Fibronectin type-III domain-containing protein</fullName>
    </recommendedName>
</protein>
<comment type="caution">
    <text evidence="1">The sequence shown here is derived from an EMBL/GenBank/DDBJ whole genome shotgun (WGS) entry which is preliminary data.</text>
</comment>
<accession>A0A0F9BDC7</accession>
<evidence type="ECO:0008006" key="2">
    <source>
        <dbReference type="Google" id="ProtNLM"/>
    </source>
</evidence>
<proteinExistence type="predicted"/>
<dbReference type="Gene3D" id="3.20.20.80">
    <property type="entry name" value="Glycosidases"/>
    <property type="match status" value="1"/>
</dbReference>
<name>A0A0F9BDC7_9ZZZZ</name>
<feature type="non-terminal residue" evidence="1">
    <location>
        <position position="1"/>
    </location>
</feature>